<keyword evidence="1" id="KW-0436">Ligase</keyword>
<protein>
    <recommendedName>
        <fullName evidence="5">ATP-grasp domain-containing protein</fullName>
    </recommendedName>
</protein>
<keyword evidence="2 4" id="KW-0547">Nucleotide-binding</keyword>
<dbReference type="PANTHER" id="PTHR43585:SF2">
    <property type="entry name" value="ATP-GRASP ENZYME FSQD"/>
    <property type="match status" value="1"/>
</dbReference>
<reference evidence="7" key="1">
    <citation type="journal article" date="2019" name="Int. J. Syst. Evol. Microbiol.">
        <title>The Global Catalogue of Microorganisms (GCM) 10K type strain sequencing project: providing services to taxonomists for standard genome sequencing and annotation.</title>
        <authorList>
            <consortium name="The Broad Institute Genomics Platform"/>
            <consortium name="The Broad Institute Genome Sequencing Center for Infectious Disease"/>
            <person name="Wu L."/>
            <person name="Ma J."/>
        </authorList>
    </citation>
    <scope>NUCLEOTIDE SEQUENCE [LARGE SCALE GENOMIC DNA]</scope>
    <source>
        <strain evidence="7">CGMCC 4.7319</strain>
    </source>
</reference>
<dbReference type="Gene3D" id="3.30.470.20">
    <property type="entry name" value="ATP-grasp fold, B domain"/>
    <property type="match status" value="1"/>
</dbReference>
<sequence length="379" mass="38671">MRDLGVAVTCVAAIDDPGVPDQLPVNVQVVPVRDHSRVEDVLAGLASAGLAPADFTAVGTDDEFSVVTAAVLAALGGARGIPVPVALALRDKLEQKRLVRAAGLPTARCAWAASLAEAKGAGVEPPLVIKPPAGAGTQRTWAVRTADDLAAMPDEAGPWLVEEFVPGGELHVDGVVRDGVLVVAVVSRYLHNVIGVRDGDLIASTTVEDPDLVERTTELTAAALAALGHRDGVFHLEAFHDNGSLVFGECAGRIGGGMVAETVLAKSGVDLYAEQAAALLGVPSPAVVSATPDVLGWANLPVPAGRITRLPSQAEIAARPGVAAAQVWKRAGDVVSDPSGGSHLLAAKIMVRAPSVEAARKALVDTADWFAGAAQVVPA</sequence>
<dbReference type="Proteomes" id="UP000597656">
    <property type="component" value="Unassembled WGS sequence"/>
</dbReference>
<proteinExistence type="predicted"/>
<dbReference type="InterPro" id="IPR052032">
    <property type="entry name" value="ATP-dep_AA_Ligase"/>
</dbReference>
<keyword evidence="7" id="KW-1185">Reference proteome</keyword>
<dbReference type="InterPro" id="IPR011761">
    <property type="entry name" value="ATP-grasp"/>
</dbReference>
<evidence type="ECO:0000313" key="7">
    <source>
        <dbReference type="Proteomes" id="UP000597656"/>
    </source>
</evidence>
<accession>A0ABQ2IJ54</accession>
<dbReference type="SUPFAM" id="SSF56059">
    <property type="entry name" value="Glutathione synthetase ATP-binding domain-like"/>
    <property type="match status" value="1"/>
</dbReference>
<organism evidence="6 7">
    <name type="scientific">Lentzea pudingi</name>
    <dbReference type="NCBI Taxonomy" id="1789439"/>
    <lineage>
        <taxon>Bacteria</taxon>
        <taxon>Bacillati</taxon>
        <taxon>Actinomycetota</taxon>
        <taxon>Actinomycetes</taxon>
        <taxon>Pseudonocardiales</taxon>
        <taxon>Pseudonocardiaceae</taxon>
        <taxon>Lentzea</taxon>
    </lineage>
</organism>
<evidence type="ECO:0000256" key="1">
    <source>
        <dbReference type="ARBA" id="ARBA00022598"/>
    </source>
</evidence>
<keyword evidence="3 4" id="KW-0067">ATP-binding</keyword>
<dbReference type="PROSITE" id="PS50975">
    <property type="entry name" value="ATP_GRASP"/>
    <property type="match status" value="1"/>
</dbReference>
<gene>
    <name evidence="6" type="ORF">GCM10011609_62830</name>
</gene>
<name>A0ABQ2IJ54_9PSEU</name>
<evidence type="ECO:0000256" key="3">
    <source>
        <dbReference type="ARBA" id="ARBA00022840"/>
    </source>
</evidence>
<comment type="caution">
    <text evidence="6">The sequence shown here is derived from an EMBL/GenBank/DDBJ whole genome shotgun (WGS) entry which is preliminary data.</text>
</comment>
<feature type="domain" description="ATP-grasp" evidence="5">
    <location>
        <begin position="96"/>
        <end position="280"/>
    </location>
</feature>
<dbReference type="EMBL" id="BMNC01000011">
    <property type="protein sequence ID" value="GGN13687.1"/>
    <property type="molecule type" value="Genomic_DNA"/>
</dbReference>
<evidence type="ECO:0000313" key="6">
    <source>
        <dbReference type="EMBL" id="GGN13687.1"/>
    </source>
</evidence>
<evidence type="ECO:0000256" key="2">
    <source>
        <dbReference type="ARBA" id="ARBA00022741"/>
    </source>
</evidence>
<dbReference type="Pfam" id="PF13535">
    <property type="entry name" value="ATP-grasp_4"/>
    <property type="match status" value="1"/>
</dbReference>
<evidence type="ECO:0000259" key="5">
    <source>
        <dbReference type="PROSITE" id="PS50975"/>
    </source>
</evidence>
<evidence type="ECO:0000256" key="4">
    <source>
        <dbReference type="PROSITE-ProRule" id="PRU00409"/>
    </source>
</evidence>
<dbReference type="PANTHER" id="PTHR43585">
    <property type="entry name" value="FUMIPYRROLE BIOSYNTHESIS PROTEIN C"/>
    <property type="match status" value="1"/>
</dbReference>